<keyword evidence="2" id="KW-1185">Reference proteome</keyword>
<gene>
    <name evidence="1" type="ORF">FNV43_RR12470</name>
</gene>
<comment type="caution">
    <text evidence="1">The sequence shown here is derived from an EMBL/GenBank/DDBJ whole genome shotgun (WGS) entry which is preliminary data.</text>
</comment>
<evidence type="ECO:0000313" key="2">
    <source>
        <dbReference type="Proteomes" id="UP000796880"/>
    </source>
</evidence>
<evidence type="ECO:0000313" key="1">
    <source>
        <dbReference type="EMBL" id="KAF3447288.1"/>
    </source>
</evidence>
<organism evidence="1 2">
    <name type="scientific">Rhamnella rubrinervis</name>
    <dbReference type="NCBI Taxonomy" id="2594499"/>
    <lineage>
        <taxon>Eukaryota</taxon>
        <taxon>Viridiplantae</taxon>
        <taxon>Streptophyta</taxon>
        <taxon>Embryophyta</taxon>
        <taxon>Tracheophyta</taxon>
        <taxon>Spermatophyta</taxon>
        <taxon>Magnoliopsida</taxon>
        <taxon>eudicotyledons</taxon>
        <taxon>Gunneridae</taxon>
        <taxon>Pentapetalae</taxon>
        <taxon>rosids</taxon>
        <taxon>fabids</taxon>
        <taxon>Rosales</taxon>
        <taxon>Rhamnaceae</taxon>
        <taxon>rhamnoid group</taxon>
        <taxon>Rhamneae</taxon>
        <taxon>Rhamnella</taxon>
    </lineage>
</organism>
<dbReference type="AlphaFoldDB" id="A0A8K0H812"/>
<accession>A0A8K0H812</accession>
<dbReference type="EMBL" id="VOIH02000005">
    <property type="protein sequence ID" value="KAF3447288.1"/>
    <property type="molecule type" value="Genomic_DNA"/>
</dbReference>
<reference evidence="1" key="1">
    <citation type="submission" date="2020-03" db="EMBL/GenBank/DDBJ databases">
        <title>A high-quality chromosome-level genome assembly of a woody plant with both climbing and erect habits, Rhamnella rubrinervis.</title>
        <authorList>
            <person name="Lu Z."/>
            <person name="Yang Y."/>
            <person name="Zhu X."/>
            <person name="Sun Y."/>
        </authorList>
    </citation>
    <scope>NUCLEOTIDE SEQUENCE</scope>
    <source>
        <strain evidence="1">BYM</strain>
        <tissue evidence="1">Leaf</tissue>
    </source>
</reference>
<proteinExistence type="predicted"/>
<name>A0A8K0H812_9ROSA</name>
<dbReference type="Proteomes" id="UP000796880">
    <property type="component" value="Unassembled WGS sequence"/>
</dbReference>
<protein>
    <submittedName>
        <fullName evidence="1">Uncharacterized protein</fullName>
    </submittedName>
</protein>
<sequence length="378" mass="41757">MPTMLIVLGADVDQDDKGIANEEMINSPSDGSDAILVVLINGHRCGVDGWKGIVGLELRGHENRRVITALMPSAAASTATANSSALPSTTTTASCCYYLVPWLAQRNRFPQFDGIQNLKLAGARERILLSLDIPDQVARSGQWLKPKLNMHGGLGILEEAMDKMREFGMRSWEKKRPLSGWRKKSKAEEAVFDIQCGLLRNDRSDEVESPILDQITYPVLEAPKSKCHDGGLKPSKLVVSARKNDPKDFRGVDVQRQNMQIPNKRVRGAKDEIEALIRGDSREFVFGDSMECSEKRTISPPGSEQSRERPPAEIRVVTMSVAIAWLGILVDNGSYRASSWDAFKQMGIGRETDPYQPLHSGFAGERVIREGCITVPIA</sequence>